<accession>A0ACD0NY13</accession>
<keyword evidence="2" id="KW-1185">Reference proteome</keyword>
<reference evidence="1 2" key="1">
    <citation type="journal article" date="2018" name="Mol. Biol. Evol.">
        <title>Broad Genomic Sampling Reveals a Smut Pathogenic Ancestry of the Fungal Clade Ustilaginomycotina.</title>
        <authorList>
            <person name="Kijpornyongpan T."/>
            <person name="Mondo S.J."/>
            <person name="Barry K."/>
            <person name="Sandor L."/>
            <person name="Lee J."/>
            <person name="Lipzen A."/>
            <person name="Pangilinan J."/>
            <person name="LaButti K."/>
            <person name="Hainaut M."/>
            <person name="Henrissat B."/>
            <person name="Grigoriev I.V."/>
            <person name="Spatafora J.W."/>
            <person name="Aime M.C."/>
        </authorList>
    </citation>
    <scope>NUCLEOTIDE SEQUENCE [LARGE SCALE GENOMIC DNA]</scope>
    <source>
        <strain evidence="1 2">SA 807</strain>
    </source>
</reference>
<evidence type="ECO:0000313" key="1">
    <source>
        <dbReference type="EMBL" id="PWN50689.1"/>
    </source>
</evidence>
<protein>
    <submittedName>
        <fullName evidence="1">Uncharacterized protein</fullName>
    </submittedName>
</protein>
<dbReference type="Proteomes" id="UP000245626">
    <property type="component" value="Unassembled WGS sequence"/>
</dbReference>
<evidence type="ECO:0000313" key="2">
    <source>
        <dbReference type="Proteomes" id="UP000245626"/>
    </source>
</evidence>
<gene>
    <name evidence="1" type="ORF">IE53DRAFT_82156</name>
</gene>
<sequence length="100" mass="11423">MTGAADAHRARKPFLHLFAERERMAGREETKCENPHSKYKLFFPDQILTEASLSPARLWSPAFFVFVSTVCVCVCFILLFQCRRDSRAAVQLPKPCSRST</sequence>
<organism evidence="1 2">
    <name type="scientific">Violaceomyces palustris</name>
    <dbReference type="NCBI Taxonomy" id="1673888"/>
    <lineage>
        <taxon>Eukaryota</taxon>
        <taxon>Fungi</taxon>
        <taxon>Dikarya</taxon>
        <taxon>Basidiomycota</taxon>
        <taxon>Ustilaginomycotina</taxon>
        <taxon>Ustilaginomycetes</taxon>
        <taxon>Violaceomycetales</taxon>
        <taxon>Violaceomycetaceae</taxon>
        <taxon>Violaceomyces</taxon>
    </lineage>
</organism>
<dbReference type="EMBL" id="KZ819906">
    <property type="protein sequence ID" value="PWN50689.1"/>
    <property type="molecule type" value="Genomic_DNA"/>
</dbReference>
<name>A0ACD0NY13_9BASI</name>
<proteinExistence type="predicted"/>